<dbReference type="Proteomes" id="UP000792457">
    <property type="component" value="Unassembled WGS sequence"/>
</dbReference>
<name>A0A8K0KLH8_LADFU</name>
<gene>
    <name evidence="3" type="ORF">J437_LFUL016128</name>
</gene>
<dbReference type="InterPro" id="IPR051320">
    <property type="entry name" value="Viral_Replic_Matur_Polypro"/>
</dbReference>
<dbReference type="EC" id="2.7.7.49" evidence="1"/>
<keyword evidence="4" id="KW-1185">Reference proteome</keyword>
<proteinExistence type="predicted"/>
<dbReference type="FunFam" id="3.30.70.270:FF:000020">
    <property type="entry name" value="Transposon Tf2-6 polyprotein-like Protein"/>
    <property type="match status" value="1"/>
</dbReference>
<sequence length="155" mass="17866">MPKISFLGHQSDENGLRPDATKVMGIHNFPISSSVRHLREFLRLESYYRRFVKGFAAISKPLHAFLKKDRNWEWWSEEDRYFRYLKGKLLAAPALWHFQDELPCVIHTDASYDGLGALLVQRRDEQEHVVAYKSFGATFLGALAARRGSGQSPSR</sequence>
<reference evidence="3" key="1">
    <citation type="submission" date="2013-04" db="EMBL/GenBank/DDBJ databases">
        <authorList>
            <person name="Qu J."/>
            <person name="Murali S.C."/>
            <person name="Bandaranaike D."/>
            <person name="Bellair M."/>
            <person name="Blankenburg K."/>
            <person name="Chao H."/>
            <person name="Dinh H."/>
            <person name="Doddapaneni H."/>
            <person name="Downs B."/>
            <person name="Dugan-Rocha S."/>
            <person name="Elkadiri S."/>
            <person name="Gnanaolivu R.D."/>
            <person name="Hernandez B."/>
            <person name="Javaid M."/>
            <person name="Jayaseelan J.C."/>
            <person name="Lee S."/>
            <person name="Li M."/>
            <person name="Ming W."/>
            <person name="Munidasa M."/>
            <person name="Muniz J."/>
            <person name="Nguyen L."/>
            <person name="Ongeri F."/>
            <person name="Osuji N."/>
            <person name="Pu L.-L."/>
            <person name="Puazo M."/>
            <person name="Qu C."/>
            <person name="Quiroz J."/>
            <person name="Raj R."/>
            <person name="Weissenberger G."/>
            <person name="Xin Y."/>
            <person name="Zou X."/>
            <person name="Han Y."/>
            <person name="Richards S."/>
            <person name="Worley K."/>
            <person name="Muzny D."/>
            <person name="Gibbs R."/>
        </authorList>
    </citation>
    <scope>NUCLEOTIDE SEQUENCE</scope>
    <source>
        <strain evidence="3">Sampled in the wild</strain>
    </source>
</reference>
<reference evidence="3" key="2">
    <citation type="submission" date="2017-10" db="EMBL/GenBank/DDBJ databases">
        <title>Ladona fulva Genome sequencing and assembly.</title>
        <authorList>
            <person name="Murali S."/>
            <person name="Richards S."/>
            <person name="Bandaranaike D."/>
            <person name="Bellair M."/>
            <person name="Blankenburg K."/>
            <person name="Chao H."/>
            <person name="Dinh H."/>
            <person name="Doddapaneni H."/>
            <person name="Dugan-Rocha S."/>
            <person name="Elkadiri S."/>
            <person name="Gnanaolivu R."/>
            <person name="Hernandez B."/>
            <person name="Skinner E."/>
            <person name="Javaid M."/>
            <person name="Lee S."/>
            <person name="Li M."/>
            <person name="Ming W."/>
            <person name="Munidasa M."/>
            <person name="Muniz J."/>
            <person name="Nguyen L."/>
            <person name="Hughes D."/>
            <person name="Osuji N."/>
            <person name="Pu L.-L."/>
            <person name="Puazo M."/>
            <person name="Qu C."/>
            <person name="Quiroz J."/>
            <person name="Raj R."/>
            <person name="Weissenberger G."/>
            <person name="Xin Y."/>
            <person name="Zou X."/>
            <person name="Han Y."/>
            <person name="Worley K."/>
            <person name="Muzny D."/>
            <person name="Gibbs R."/>
        </authorList>
    </citation>
    <scope>NUCLEOTIDE SEQUENCE</scope>
    <source>
        <strain evidence="3">Sampled in the wild</strain>
    </source>
</reference>
<evidence type="ECO:0000313" key="4">
    <source>
        <dbReference type="Proteomes" id="UP000792457"/>
    </source>
</evidence>
<dbReference type="OrthoDB" id="115435at2759"/>
<dbReference type="InterPro" id="IPR043128">
    <property type="entry name" value="Rev_trsase/Diguanyl_cyclase"/>
</dbReference>
<dbReference type="SUPFAM" id="SSF56672">
    <property type="entry name" value="DNA/RNA polymerases"/>
    <property type="match status" value="1"/>
</dbReference>
<dbReference type="InterPro" id="IPR043502">
    <property type="entry name" value="DNA/RNA_pol_sf"/>
</dbReference>
<dbReference type="PANTHER" id="PTHR33064:SF37">
    <property type="entry name" value="RIBONUCLEASE H"/>
    <property type="match status" value="1"/>
</dbReference>
<dbReference type="InterPro" id="IPR041577">
    <property type="entry name" value="RT_RNaseH_2"/>
</dbReference>
<dbReference type="PANTHER" id="PTHR33064">
    <property type="entry name" value="POL PROTEIN"/>
    <property type="match status" value="1"/>
</dbReference>
<accession>A0A8K0KLH8</accession>
<feature type="domain" description="Reverse transcriptase/retrotransposon-derived protein RNase H-like" evidence="2">
    <location>
        <begin position="74"/>
        <end position="134"/>
    </location>
</feature>
<evidence type="ECO:0000256" key="1">
    <source>
        <dbReference type="ARBA" id="ARBA00012493"/>
    </source>
</evidence>
<protein>
    <recommendedName>
        <fullName evidence="1">RNA-directed DNA polymerase</fullName>
        <ecNumber evidence="1">2.7.7.49</ecNumber>
    </recommendedName>
</protein>
<dbReference type="EMBL" id="KZ308954">
    <property type="protein sequence ID" value="KAG8235815.1"/>
    <property type="molecule type" value="Genomic_DNA"/>
</dbReference>
<dbReference type="AlphaFoldDB" id="A0A8K0KLH8"/>
<evidence type="ECO:0000259" key="2">
    <source>
        <dbReference type="Pfam" id="PF17919"/>
    </source>
</evidence>
<dbReference type="GO" id="GO:0003964">
    <property type="term" value="F:RNA-directed DNA polymerase activity"/>
    <property type="evidence" value="ECO:0007669"/>
    <property type="project" value="UniProtKB-EC"/>
</dbReference>
<evidence type="ECO:0000313" key="3">
    <source>
        <dbReference type="EMBL" id="KAG8235815.1"/>
    </source>
</evidence>
<organism evidence="3 4">
    <name type="scientific">Ladona fulva</name>
    <name type="common">Scarce chaser dragonfly</name>
    <name type="synonym">Libellula fulva</name>
    <dbReference type="NCBI Taxonomy" id="123851"/>
    <lineage>
        <taxon>Eukaryota</taxon>
        <taxon>Metazoa</taxon>
        <taxon>Ecdysozoa</taxon>
        <taxon>Arthropoda</taxon>
        <taxon>Hexapoda</taxon>
        <taxon>Insecta</taxon>
        <taxon>Pterygota</taxon>
        <taxon>Palaeoptera</taxon>
        <taxon>Odonata</taxon>
        <taxon>Epiprocta</taxon>
        <taxon>Anisoptera</taxon>
        <taxon>Libelluloidea</taxon>
        <taxon>Libellulidae</taxon>
        <taxon>Ladona</taxon>
    </lineage>
</organism>
<dbReference type="Gene3D" id="3.30.70.270">
    <property type="match status" value="1"/>
</dbReference>
<dbReference type="Pfam" id="PF17919">
    <property type="entry name" value="RT_RNaseH_2"/>
    <property type="match status" value="1"/>
</dbReference>
<comment type="caution">
    <text evidence="3">The sequence shown here is derived from an EMBL/GenBank/DDBJ whole genome shotgun (WGS) entry which is preliminary data.</text>
</comment>